<gene>
    <name evidence="1" type="ORF">LCGC14_0451070</name>
</gene>
<proteinExistence type="predicted"/>
<name>A0A0F9V4L9_9ZZZZ</name>
<dbReference type="EMBL" id="LAZR01000448">
    <property type="protein sequence ID" value="KKN68471.1"/>
    <property type="molecule type" value="Genomic_DNA"/>
</dbReference>
<organism evidence="1">
    <name type="scientific">marine sediment metagenome</name>
    <dbReference type="NCBI Taxonomy" id="412755"/>
    <lineage>
        <taxon>unclassified sequences</taxon>
        <taxon>metagenomes</taxon>
        <taxon>ecological metagenomes</taxon>
    </lineage>
</organism>
<protein>
    <submittedName>
        <fullName evidence="1">Uncharacterized protein</fullName>
    </submittedName>
</protein>
<reference evidence="1" key="1">
    <citation type="journal article" date="2015" name="Nature">
        <title>Complex archaea that bridge the gap between prokaryotes and eukaryotes.</title>
        <authorList>
            <person name="Spang A."/>
            <person name="Saw J.H."/>
            <person name="Jorgensen S.L."/>
            <person name="Zaremba-Niedzwiedzka K."/>
            <person name="Martijn J."/>
            <person name="Lind A.E."/>
            <person name="van Eijk R."/>
            <person name="Schleper C."/>
            <person name="Guy L."/>
            <person name="Ettema T.J."/>
        </authorList>
    </citation>
    <scope>NUCLEOTIDE SEQUENCE</scope>
</reference>
<accession>A0A0F9V4L9</accession>
<comment type="caution">
    <text evidence="1">The sequence shown here is derived from an EMBL/GenBank/DDBJ whole genome shotgun (WGS) entry which is preliminary data.</text>
</comment>
<sequence>MDNATASLIASLRDVLEAVRYARNIKDAGQADDAMSDADVRVDEAIHKANFALMAEDDS</sequence>
<dbReference type="AlphaFoldDB" id="A0A0F9V4L9"/>
<evidence type="ECO:0000313" key="1">
    <source>
        <dbReference type="EMBL" id="KKN68471.1"/>
    </source>
</evidence>